<dbReference type="Proteomes" id="UP000295110">
    <property type="component" value="Unassembled WGS sequence"/>
</dbReference>
<comment type="caution">
    <text evidence="2">The sequence shown here is derived from an EMBL/GenBank/DDBJ whole genome shotgun (WGS) entry which is preliminary data.</text>
</comment>
<reference evidence="2 3" key="1">
    <citation type="submission" date="2019-03" db="EMBL/GenBank/DDBJ databases">
        <title>Genomic Encyclopedia of Type Strains, Phase IV (KMG-IV): sequencing the most valuable type-strain genomes for metagenomic binning, comparative biology and taxonomic classification.</title>
        <authorList>
            <person name="Goeker M."/>
        </authorList>
    </citation>
    <scope>NUCLEOTIDE SEQUENCE [LARGE SCALE GENOMIC DNA]</scope>
    <source>
        <strain evidence="2 3">DSM 654</strain>
    </source>
</reference>
<evidence type="ECO:0000313" key="3">
    <source>
        <dbReference type="Proteomes" id="UP000295110"/>
    </source>
</evidence>
<sequence length="132" mass="14613">MRDLSRQDSRTEHIEPDLPPESAAAHLEALSKGIGDVDVIVQGLLSKIPPNKPWQRLLRSHLHKADRHVEILRLAISLERDATEIREAARQLKQVLEVASVQTAAGRADGWTRTALMVAHRNASLVSVLLSP</sequence>
<dbReference type="RefSeq" id="WP_132576650.1">
    <property type="nucleotide sequence ID" value="NZ_CBCSGL010000085.1"/>
</dbReference>
<protein>
    <submittedName>
        <fullName evidence="2">Uncharacterized protein</fullName>
    </submittedName>
</protein>
<dbReference type="EMBL" id="SMBU01000059">
    <property type="protein sequence ID" value="TCU83275.1"/>
    <property type="molecule type" value="Genomic_DNA"/>
</dbReference>
<proteinExistence type="predicted"/>
<dbReference type="AlphaFoldDB" id="A0A4R3U9M0"/>
<evidence type="ECO:0000313" key="2">
    <source>
        <dbReference type="EMBL" id="TCU83275.1"/>
    </source>
</evidence>
<keyword evidence="3" id="KW-1185">Reference proteome</keyword>
<feature type="region of interest" description="Disordered" evidence="1">
    <location>
        <begin position="1"/>
        <end position="20"/>
    </location>
</feature>
<organism evidence="2 3">
    <name type="scientific">Roseateles saccharophilus</name>
    <name type="common">Pseudomonas saccharophila</name>
    <dbReference type="NCBI Taxonomy" id="304"/>
    <lineage>
        <taxon>Bacteria</taxon>
        <taxon>Pseudomonadati</taxon>
        <taxon>Pseudomonadota</taxon>
        <taxon>Betaproteobacteria</taxon>
        <taxon>Burkholderiales</taxon>
        <taxon>Sphaerotilaceae</taxon>
        <taxon>Roseateles</taxon>
    </lineage>
</organism>
<dbReference type="OrthoDB" id="8911091at2"/>
<name>A0A4R3U9M0_ROSSA</name>
<accession>A0A4R3U9M0</accession>
<feature type="compositionally biased region" description="Basic and acidic residues" evidence="1">
    <location>
        <begin position="1"/>
        <end position="16"/>
    </location>
</feature>
<gene>
    <name evidence="2" type="ORF">EV671_10594</name>
</gene>
<evidence type="ECO:0000256" key="1">
    <source>
        <dbReference type="SAM" id="MobiDB-lite"/>
    </source>
</evidence>